<dbReference type="Pfam" id="PF17917">
    <property type="entry name" value="RT_RNaseH"/>
    <property type="match status" value="1"/>
</dbReference>
<keyword evidence="9" id="KW-1185">Reference proteome</keyword>
<dbReference type="EMBL" id="JAVRJZ010000021">
    <property type="protein sequence ID" value="KAK2704513.1"/>
    <property type="molecule type" value="Genomic_DNA"/>
</dbReference>
<reference evidence="8" key="1">
    <citation type="submission" date="2023-07" db="EMBL/GenBank/DDBJ databases">
        <title>Chromosome-level genome assembly of Artemia franciscana.</title>
        <authorList>
            <person name="Jo E."/>
        </authorList>
    </citation>
    <scope>NUCLEOTIDE SEQUENCE</scope>
    <source>
        <tissue evidence="8">Whole body</tissue>
    </source>
</reference>
<dbReference type="InterPro" id="IPR016024">
    <property type="entry name" value="ARM-type_fold"/>
</dbReference>
<evidence type="ECO:0000256" key="4">
    <source>
        <dbReference type="ARBA" id="ARBA00022759"/>
    </source>
</evidence>
<keyword evidence="3" id="KW-0540">Nuclease</keyword>
<evidence type="ECO:0000256" key="1">
    <source>
        <dbReference type="ARBA" id="ARBA00022679"/>
    </source>
</evidence>
<evidence type="ECO:0000256" key="5">
    <source>
        <dbReference type="ARBA" id="ARBA00022801"/>
    </source>
</evidence>
<keyword evidence="4" id="KW-0255">Endonuclease</keyword>
<dbReference type="CDD" id="cd01647">
    <property type="entry name" value="RT_LTR"/>
    <property type="match status" value="1"/>
</dbReference>
<dbReference type="Gene3D" id="3.30.70.270">
    <property type="match status" value="1"/>
</dbReference>
<dbReference type="InterPro" id="IPR043502">
    <property type="entry name" value="DNA/RNA_pol_sf"/>
</dbReference>
<dbReference type="Gene3D" id="1.25.10.10">
    <property type="entry name" value="Leucine-rich Repeat Variant"/>
    <property type="match status" value="2"/>
</dbReference>
<dbReference type="GO" id="GO:0016787">
    <property type="term" value="F:hydrolase activity"/>
    <property type="evidence" value="ECO:0007669"/>
    <property type="project" value="UniProtKB-KW"/>
</dbReference>
<dbReference type="AlphaFoldDB" id="A0AA88H4A0"/>
<evidence type="ECO:0000313" key="9">
    <source>
        <dbReference type="Proteomes" id="UP001187531"/>
    </source>
</evidence>
<dbReference type="InterPro" id="IPR043128">
    <property type="entry name" value="Rev_trsase/Diguanyl_cyclase"/>
</dbReference>
<dbReference type="CDD" id="cd09274">
    <property type="entry name" value="RNase_HI_RT_Ty3"/>
    <property type="match status" value="1"/>
</dbReference>
<evidence type="ECO:0000256" key="2">
    <source>
        <dbReference type="ARBA" id="ARBA00022695"/>
    </source>
</evidence>
<dbReference type="Gene3D" id="3.10.10.10">
    <property type="entry name" value="HIV Type 1 Reverse Transcriptase, subunit A, domain 1"/>
    <property type="match status" value="1"/>
</dbReference>
<dbReference type="Proteomes" id="UP001187531">
    <property type="component" value="Unassembled WGS sequence"/>
</dbReference>
<dbReference type="SMART" id="SM00185">
    <property type="entry name" value="ARM"/>
    <property type="match status" value="4"/>
</dbReference>
<protein>
    <recommendedName>
        <fullName evidence="7">Reverse transcriptase RNase H-like domain-containing protein</fullName>
    </recommendedName>
</protein>
<dbReference type="InterPro" id="IPR050951">
    <property type="entry name" value="Retrovirus_Pol_polyprotein"/>
</dbReference>
<dbReference type="SUPFAM" id="SSF48371">
    <property type="entry name" value="ARM repeat"/>
    <property type="match status" value="1"/>
</dbReference>
<dbReference type="InterPro" id="IPR011989">
    <property type="entry name" value="ARM-like"/>
</dbReference>
<evidence type="ECO:0000259" key="7">
    <source>
        <dbReference type="Pfam" id="PF17917"/>
    </source>
</evidence>
<organism evidence="8 9">
    <name type="scientific">Artemia franciscana</name>
    <name type="common">Brine shrimp</name>
    <name type="synonym">Artemia sanfranciscana</name>
    <dbReference type="NCBI Taxonomy" id="6661"/>
    <lineage>
        <taxon>Eukaryota</taxon>
        <taxon>Metazoa</taxon>
        <taxon>Ecdysozoa</taxon>
        <taxon>Arthropoda</taxon>
        <taxon>Crustacea</taxon>
        <taxon>Branchiopoda</taxon>
        <taxon>Anostraca</taxon>
        <taxon>Artemiidae</taxon>
        <taxon>Artemia</taxon>
    </lineage>
</organism>
<keyword evidence="1" id="KW-0808">Transferase</keyword>
<name>A0AA88H4A0_ARTSF</name>
<evidence type="ECO:0000313" key="8">
    <source>
        <dbReference type="EMBL" id="KAK2704513.1"/>
    </source>
</evidence>
<proteinExistence type="predicted"/>
<keyword evidence="2" id="KW-0548">Nucleotidyltransferase</keyword>
<comment type="caution">
    <text evidence="8">The sequence shown here is derived from an EMBL/GenBank/DDBJ whole genome shotgun (WGS) entry which is preliminary data.</text>
</comment>
<gene>
    <name evidence="8" type="ORF">QYM36_016793</name>
</gene>
<feature type="domain" description="Reverse transcriptase RNase H-like" evidence="7">
    <location>
        <begin position="198"/>
        <end position="297"/>
    </location>
</feature>
<dbReference type="PANTHER" id="PTHR37984">
    <property type="entry name" value="PROTEIN CBG26694"/>
    <property type="match status" value="1"/>
</dbReference>
<dbReference type="InterPro" id="IPR041373">
    <property type="entry name" value="RT_RNaseH"/>
</dbReference>
<dbReference type="InterPro" id="IPR000225">
    <property type="entry name" value="Armadillo"/>
</dbReference>
<keyword evidence="5" id="KW-0378">Hydrolase</keyword>
<dbReference type="GO" id="GO:0003964">
    <property type="term" value="F:RNA-directed DNA polymerase activity"/>
    <property type="evidence" value="ECO:0007669"/>
    <property type="project" value="UniProtKB-KW"/>
</dbReference>
<dbReference type="SUPFAM" id="SSF56672">
    <property type="entry name" value="DNA/RNA polymerases"/>
    <property type="match status" value="1"/>
</dbReference>
<dbReference type="GO" id="GO:0004519">
    <property type="term" value="F:endonuclease activity"/>
    <property type="evidence" value="ECO:0007669"/>
    <property type="project" value="UniProtKB-KW"/>
</dbReference>
<evidence type="ECO:0000256" key="6">
    <source>
        <dbReference type="ARBA" id="ARBA00022918"/>
    </source>
</evidence>
<dbReference type="PANTHER" id="PTHR37984:SF5">
    <property type="entry name" value="PROTEIN NYNRIN-LIKE"/>
    <property type="match status" value="1"/>
</dbReference>
<accession>A0AA88H4A0</accession>
<keyword evidence="6" id="KW-0695">RNA-directed DNA polymerase</keyword>
<sequence>MDDQVQNRHWGGGQCELQGECTIHLKPGAVQTVQPVRRITSALHNKLENELKQLKEQGIIHKVTNPKEDLNATIQRPYYPMPTFEDVAAWLYGHKRFTKLVAKFGYWMPKLSEQSSIMTTFNTPFRRYRHIRMPFGNVCAQDIFQQKMKETFSNLEGVKVIADDIIVSGKDDEHDRKLVCMLERTRKEEKLAAFDAQSKEVELKTDASKYGLGAELPTHEKIVAFASKALNETEQCYSQVEKELYAIMSGCQKFHQYVYGRKIKLYTDHKPLETILSKPLSQAPPRMQRIMLQIQPYNLEAHCIRDKDIPAADALSRMHPSENDEFQNEIEFHLEKWDLSKRFKKLKQCMMSLSQETFDAVVRENIELFDLKYDAAVQDAIKQFSLQGLSLSLIITDKREDGSHPLLDKIEKLVAERANSGKPENAQQLLGILKDLENEISKGANYQLFAAKAGLYDLLISVMTSQVDNIVMIQCIKTLSALCKGYPDLLTGPSAKSLHGVVSNTLECQDMAHNFLILFKHLCKMHEGNRKMLMVDIQIADLIVEMITRHSSKLEVVIESCELIRNILSDDDIREEFNQVQLYAKLLVEEHKIISVATSLLKEHSSSAETAASLLSTLSNLAIRNEFCQEIADHGGLSLVFETLAVHATDRSCAKWGLALIKALAGNDDIKHLIGKMDGIPPVVLAIMHHLSIPAVCETGCLALAALALRHPQNAQRICDASGHTILVDALKIHETKPRVIKAAAKAIRDVVSRDRSLAHHFLDLSVEELLNAALKKYPKQCESEVKAALRDLGCDIHLKEYWHGGINPVKLD</sequence>
<evidence type="ECO:0000256" key="3">
    <source>
        <dbReference type="ARBA" id="ARBA00022722"/>
    </source>
</evidence>